<dbReference type="SUPFAM" id="SSF47384">
    <property type="entry name" value="Homodimeric domain of signal transducing histidine kinase"/>
    <property type="match status" value="1"/>
</dbReference>
<dbReference type="Pfam" id="PF00512">
    <property type="entry name" value="HisKA"/>
    <property type="match status" value="1"/>
</dbReference>
<dbReference type="GO" id="GO:0000155">
    <property type="term" value="F:phosphorelay sensor kinase activity"/>
    <property type="evidence" value="ECO:0007669"/>
    <property type="project" value="InterPro"/>
</dbReference>
<feature type="transmembrane region" description="Helical" evidence="11">
    <location>
        <begin position="32"/>
        <end position="51"/>
    </location>
</feature>
<feature type="transmembrane region" description="Helical" evidence="11">
    <location>
        <begin position="80"/>
        <end position="99"/>
    </location>
</feature>
<dbReference type="EMBL" id="VHQG01000004">
    <property type="protein sequence ID" value="TPW74831.1"/>
    <property type="molecule type" value="Genomic_DNA"/>
</dbReference>
<dbReference type="Pfam" id="PF02518">
    <property type="entry name" value="HATPase_c"/>
    <property type="match status" value="1"/>
</dbReference>
<dbReference type="SMART" id="SM00388">
    <property type="entry name" value="HisKA"/>
    <property type="match status" value="1"/>
</dbReference>
<dbReference type="InterPro" id="IPR036097">
    <property type="entry name" value="HisK_dim/P_sf"/>
</dbReference>
<dbReference type="PROSITE" id="PS50885">
    <property type="entry name" value="HAMP"/>
    <property type="match status" value="1"/>
</dbReference>
<dbReference type="SUPFAM" id="SSF158472">
    <property type="entry name" value="HAMP domain-like"/>
    <property type="match status" value="1"/>
</dbReference>
<sequence length="431" mass="45109">MGDRDRGRRRVPHRRRARGDAVSARLKLTLSYAAFLAVAGVALAALLFYLLRFVPDSSVELAAGFAPSRGDLLRALWPRLLQVGAVLLVVGFVGGWFLAGRMLKPLRRIHDVAVRVDAGSLDDRVRLGGARDEFRELADTLDGMLDRLQAAFEEQKRFAANASHELRTPYAISRSLIEVALADLSGTDVERLLRRLDDTNRRGAEAVEALLALAALEHAGALDPEPVDVAELTGEVVGELRPVAESGGVTVWTSLGEGDVDGREALVRQLVANLVLNGIRHNLPVDGRVDVGTRTAADGAVELRVVNSGPVVSPELVPTLTEPFVRGAGRVAQTASVAPVDATAPPPHLVPEGSGLGLTLVARIAAVHGARLAITAPPTGGLDVRVLFPAPSGAAAATDPTETAGPGAVRGNGRDAVHGDGSGAPDRGGAR</sequence>
<comment type="subcellular location">
    <subcellularLocation>
        <location evidence="2">Cell membrane</location>
    </subcellularLocation>
</comment>
<keyword evidence="4" id="KW-0597">Phosphoprotein</keyword>
<dbReference type="InterPro" id="IPR003594">
    <property type="entry name" value="HATPase_dom"/>
</dbReference>
<dbReference type="EC" id="2.7.13.3" evidence="3"/>
<dbReference type="InterPro" id="IPR005467">
    <property type="entry name" value="His_kinase_dom"/>
</dbReference>
<dbReference type="Gene3D" id="6.10.340.10">
    <property type="match status" value="1"/>
</dbReference>
<dbReference type="InterPro" id="IPR050428">
    <property type="entry name" value="TCS_sensor_his_kinase"/>
</dbReference>
<keyword evidence="5" id="KW-0808">Transferase</keyword>
<dbReference type="CDD" id="cd00082">
    <property type="entry name" value="HisKA"/>
    <property type="match status" value="1"/>
</dbReference>
<dbReference type="Gene3D" id="3.30.565.10">
    <property type="entry name" value="Histidine kinase-like ATPase, C-terminal domain"/>
    <property type="match status" value="1"/>
</dbReference>
<dbReference type="PANTHER" id="PTHR45436:SF5">
    <property type="entry name" value="SENSOR HISTIDINE KINASE TRCS"/>
    <property type="match status" value="1"/>
</dbReference>
<evidence type="ECO:0000313" key="14">
    <source>
        <dbReference type="EMBL" id="TPW74831.1"/>
    </source>
</evidence>
<dbReference type="OrthoDB" id="9786919at2"/>
<dbReference type="Proteomes" id="UP000316252">
    <property type="component" value="Unassembled WGS sequence"/>
</dbReference>
<dbReference type="CDD" id="cd06225">
    <property type="entry name" value="HAMP"/>
    <property type="match status" value="1"/>
</dbReference>
<feature type="domain" description="HAMP" evidence="13">
    <location>
        <begin position="100"/>
        <end position="153"/>
    </location>
</feature>
<evidence type="ECO:0000259" key="13">
    <source>
        <dbReference type="PROSITE" id="PS50885"/>
    </source>
</evidence>
<comment type="catalytic activity">
    <reaction evidence="1">
        <text>ATP + protein L-histidine = ADP + protein N-phospho-L-histidine.</text>
        <dbReference type="EC" id="2.7.13.3"/>
    </reaction>
</comment>
<evidence type="ECO:0000256" key="8">
    <source>
        <dbReference type="ARBA" id="ARBA00022989"/>
    </source>
</evidence>
<evidence type="ECO:0000256" key="1">
    <source>
        <dbReference type="ARBA" id="ARBA00000085"/>
    </source>
</evidence>
<feature type="region of interest" description="Disordered" evidence="10">
    <location>
        <begin position="393"/>
        <end position="431"/>
    </location>
</feature>
<dbReference type="InterPro" id="IPR036890">
    <property type="entry name" value="HATPase_C_sf"/>
</dbReference>
<keyword evidence="11" id="KW-0472">Membrane</keyword>
<evidence type="ECO:0000313" key="15">
    <source>
        <dbReference type="Proteomes" id="UP000316252"/>
    </source>
</evidence>
<protein>
    <recommendedName>
        <fullName evidence="3">histidine kinase</fullName>
        <ecNumber evidence="3">2.7.13.3</ecNumber>
    </recommendedName>
</protein>
<keyword evidence="8 11" id="KW-1133">Transmembrane helix</keyword>
<dbReference type="InterPro" id="IPR003661">
    <property type="entry name" value="HisK_dim/P_dom"/>
</dbReference>
<keyword evidence="9" id="KW-0902">Two-component regulatory system</keyword>
<keyword evidence="6 11" id="KW-0812">Transmembrane</keyword>
<name>A0A506XQ91_9MICO</name>
<proteinExistence type="predicted"/>
<dbReference type="SUPFAM" id="SSF55874">
    <property type="entry name" value="ATPase domain of HSP90 chaperone/DNA topoisomerase II/histidine kinase"/>
    <property type="match status" value="1"/>
</dbReference>
<evidence type="ECO:0000256" key="9">
    <source>
        <dbReference type="ARBA" id="ARBA00023012"/>
    </source>
</evidence>
<dbReference type="GO" id="GO:0005886">
    <property type="term" value="C:plasma membrane"/>
    <property type="evidence" value="ECO:0007669"/>
    <property type="project" value="UniProtKB-SubCell"/>
</dbReference>
<dbReference type="SMART" id="SM00304">
    <property type="entry name" value="HAMP"/>
    <property type="match status" value="1"/>
</dbReference>
<accession>A0A506XQ91</accession>
<dbReference type="PANTHER" id="PTHR45436">
    <property type="entry name" value="SENSOR HISTIDINE KINASE YKOH"/>
    <property type="match status" value="1"/>
</dbReference>
<reference evidence="14 15" key="1">
    <citation type="submission" date="2019-06" db="EMBL/GenBank/DDBJ databases">
        <authorList>
            <person name="Li F."/>
        </authorList>
    </citation>
    <scope>NUCLEOTIDE SEQUENCE [LARGE SCALE GENOMIC DNA]</scope>
    <source>
        <strain evidence="14 15">10F1D-1</strain>
    </source>
</reference>
<dbReference type="PROSITE" id="PS50109">
    <property type="entry name" value="HIS_KIN"/>
    <property type="match status" value="1"/>
</dbReference>
<evidence type="ECO:0000256" key="4">
    <source>
        <dbReference type="ARBA" id="ARBA00022553"/>
    </source>
</evidence>
<gene>
    <name evidence="14" type="ORF">FJ657_14770</name>
</gene>
<evidence type="ECO:0000256" key="10">
    <source>
        <dbReference type="SAM" id="MobiDB-lite"/>
    </source>
</evidence>
<evidence type="ECO:0000256" key="6">
    <source>
        <dbReference type="ARBA" id="ARBA00022692"/>
    </source>
</evidence>
<dbReference type="Gene3D" id="1.10.287.130">
    <property type="match status" value="1"/>
</dbReference>
<evidence type="ECO:0000256" key="2">
    <source>
        <dbReference type="ARBA" id="ARBA00004236"/>
    </source>
</evidence>
<keyword evidence="7 14" id="KW-0418">Kinase</keyword>
<dbReference type="AlphaFoldDB" id="A0A506XQ91"/>
<evidence type="ECO:0000256" key="7">
    <source>
        <dbReference type="ARBA" id="ARBA00022777"/>
    </source>
</evidence>
<evidence type="ECO:0000259" key="12">
    <source>
        <dbReference type="PROSITE" id="PS50109"/>
    </source>
</evidence>
<feature type="domain" description="Histidine kinase" evidence="12">
    <location>
        <begin position="161"/>
        <end position="392"/>
    </location>
</feature>
<evidence type="ECO:0000256" key="5">
    <source>
        <dbReference type="ARBA" id="ARBA00022679"/>
    </source>
</evidence>
<organism evidence="14 15">
    <name type="scientific">Schumannella soli</name>
    <dbReference type="NCBI Taxonomy" id="2590779"/>
    <lineage>
        <taxon>Bacteria</taxon>
        <taxon>Bacillati</taxon>
        <taxon>Actinomycetota</taxon>
        <taxon>Actinomycetes</taxon>
        <taxon>Micrococcales</taxon>
        <taxon>Microbacteriaceae</taxon>
        <taxon>Schumannella</taxon>
    </lineage>
</organism>
<dbReference type="Pfam" id="PF00672">
    <property type="entry name" value="HAMP"/>
    <property type="match status" value="1"/>
</dbReference>
<dbReference type="InterPro" id="IPR003660">
    <property type="entry name" value="HAMP_dom"/>
</dbReference>
<evidence type="ECO:0000256" key="11">
    <source>
        <dbReference type="SAM" id="Phobius"/>
    </source>
</evidence>
<comment type="caution">
    <text evidence="14">The sequence shown here is derived from an EMBL/GenBank/DDBJ whole genome shotgun (WGS) entry which is preliminary data.</text>
</comment>
<dbReference type="SMART" id="SM00387">
    <property type="entry name" value="HATPase_c"/>
    <property type="match status" value="1"/>
</dbReference>
<keyword evidence="15" id="KW-1185">Reference proteome</keyword>
<evidence type="ECO:0000256" key="3">
    <source>
        <dbReference type="ARBA" id="ARBA00012438"/>
    </source>
</evidence>